<organism evidence="4 5">
    <name type="scientific">Stappia taiwanensis</name>
    <dbReference type="NCBI Taxonomy" id="992267"/>
    <lineage>
        <taxon>Bacteria</taxon>
        <taxon>Pseudomonadati</taxon>
        <taxon>Pseudomonadota</taxon>
        <taxon>Alphaproteobacteria</taxon>
        <taxon>Hyphomicrobiales</taxon>
        <taxon>Stappiaceae</taxon>
        <taxon>Stappia</taxon>
    </lineage>
</organism>
<evidence type="ECO:0000256" key="3">
    <source>
        <dbReference type="PIRSR" id="PIRSR607837-1"/>
    </source>
</evidence>
<dbReference type="Proteomes" id="UP000559404">
    <property type="component" value="Unassembled WGS sequence"/>
</dbReference>
<feature type="binding site" evidence="3">
    <location>
        <position position="50"/>
    </location>
    <ligand>
        <name>a divalent metal cation</name>
        <dbReference type="ChEBI" id="CHEBI:60240"/>
    </ligand>
</feature>
<keyword evidence="2 3" id="KW-0479">Metal-binding</keyword>
<gene>
    <name evidence="4" type="ORF">H1W37_02325</name>
</gene>
<keyword evidence="5" id="KW-1185">Reference proteome</keyword>
<dbReference type="EMBL" id="JACEON010000002">
    <property type="protein sequence ID" value="MBA4610476.1"/>
    <property type="molecule type" value="Genomic_DNA"/>
</dbReference>
<reference evidence="4 5" key="1">
    <citation type="submission" date="2020-07" db="EMBL/GenBank/DDBJ databases">
        <authorList>
            <person name="Li M."/>
        </authorList>
    </citation>
    <scope>NUCLEOTIDE SEQUENCE [LARGE SCALE GENOMIC DNA]</scope>
    <source>
        <strain evidence="4 5">DSM 23284</strain>
    </source>
</reference>
<dbReference type="Gene3D" id="1.20.120.450">
    <property type="entry name" value="dinb family like domain"/>
    <property type="match status" value="1"/>
</dbReference>
<name>A0A838XPG3_9HYPH</name>
<dbReference type="InterPro" id="IPR034660">
    <property type="entry name" value="DinB/YfiT-like"/>
</dbReference>
<protein>
    <submittedName>
        <fullName evidence="4">Damage-inducible protein DinB</fullName>
    </submittedName>
</protein>
<accession>A0A838XPG3</accession>
<dbReference type="SUPFAM" id="SSF109854">
    <property type="entry name" value="DinB/YfiT-like putative metalloenzymes"/>
    <property type="match status" value="1"/>
</dbReference>
<dbReference type="PANTHER" id="PTHR37302">
    <property type="entry name" value="SLR1116 PROTEIN"/>
    <property type="match status" value="1"/>
</dbReference>
<comment type="caution">
    <text evidence="4">The sequence shown here is derived from an EMBL/GenBank/DDBJ whole genome shotgun (WGS) entry which is preliminary data.</text>
</comment>
<feature type="binding site" evidence="3">
    <location>
        <position position="135"/>
    </location>
    <ligand>
        <name>a divalent metal cation</name>
        <dbReference type="ChEBI" id="CHEBI:60240"/>
    </ligand>
</feature>
<dbReference type="GO" id="GO:0046872">
    <property type="term" value="F:metal ion binding"/>
    <property type="evidence" value="ECO:0007669"/>
    <property type="project" value="UniProtKB-KW"/>
</dbReference>
<evidence type="ECO:0000313" key="5">
    <source>
        <dbReference type="Proteomes" id="UP000559404"/>
    </source>
</evidence>
<dbReference type="AlphaFoldDB" id="A0A838XPG3"/>
<reference evidence="4 5" key="2">
    <citation type="submission" date="2020-08" db="EMBL/GenBank/DDBJ databases">
        <title>Stappia taiwanensis sp. nov., isolated from a coastal thermal spring.</title>
        <authorList>
            <person name="Kampfer P."/>
        </authorList>
    </citation>
    <scope>NUCLEOTIDE SEQUENCE [LARGE SCALE GENOMIC DNA]</scope>
    <source>
        <strain evidence="4 5">DSM 23284</strain>
    </source>
</reference>
<feature type="binding site" evidence="3">
    <location>
        <position position="139"/>
    </location>
    <ligand>
        <name>a divalent metal cation</name>
        <dbReference type="ChEBI" id="CHEBI:60240"/>
    </ligand>
</feature>
<sequence>MTDLRGIRAMALYNRWMNERLYALCADLGDDARKADRGAFFGSIHATLDHILLGDRVWMGRFTGRSYQVVPIGTELYADFDALRAARAEMDADILAFAKGLTRDWLAGDLTWTSGLDGISRTRPCWLLVTHLFNHQTHHRGQVTTLLSQLGIDPGPTDLPWMEGFDTARL</sequence>
<dbReference type="Pfam" id="PF05163">
    <property type="entry name" value="DinB"/>
    <property type="match status" value="1"/>
</dbReference>
<dbReference type="PANTHER" id="PTHR37302:SF1">
    <property type="entry name" value="PROTEIN DINB"/>
    <property type="match status" value="1"/>
</dbReference>
<proteinExistence type="inferred from homology"/>
<evidence type="ECO:0000256" key="1">
    <source>
        <dbReference type="ARBA" id="ARBA00008635"/>
    </source>
</evidence>
<comment type="similarity">
    <text evidence="1">Belongs to the DinB family.</text>
</comment>
<evidence type="ECO:0000313" key="4">
    <source>
        <dbReference type="EMBL" id="MBA4610476.1"/>
    </source>
</evidence>
<dbReference type="InterPro" id="IPR007837">
    <property type="entry name" value="DinB"/>
</dbReference>
<evidence type="ECO:0000256" key="2">
    <source>
        <dbReference type="ARBA" id="ARBA00022723"/>
    </source>
</evidence>